<feature type="DNA-binding region" description="H-T-H motif" evidence="4">
    <location>
        <begin position="27"/>
        <end position="46"/>
    </location>
</feature>
<name>A0A9X3N634_9ACTN</name>
<dbReference type="EMBL" id="JAPDDP010000013">
    <property type="protein sequence ID" value="MDA0180448.1"/>
    <property type="molecule type" value="Genomic_DNA"/>
</dbReference>
<dbReference type="PANTHER" id="PTHR30055">
    <property type="entry name" value="HTH-TYPE TRANSCRIPTIONAL REGULATOR RUTR"/>
    <property type="match status" value="1"/>
</dbReference>
<evidence type="ECO:0000259" key="5">
    <source>
        <dbReference type="PROSITE" id="PS50977"/>
    </source>
</evidence>
<dbReference type="InterPro" id="IPR001647">
    <property type="entry name" value="HTH_TetR"/>
</dbReference>
<dbReference type="Gene3D" id="1.10.357.10">
    <property type="entry name" value="Tetracycline Repressor, domain 2"/>
    <property type="match status" value="1"/>
</dbReference>
<evidence type="ECO:0000256" key="3">
    <source>
        <dbReference type="ARBA" id="ARBA00023163"/>
    </source>
</evidence>
<reference evidence="6" key="1">
    <citation type="submission" date="2022-10" db="EMBL/GenBank/DDBJ databases">
        <title>The WGS of Solirubrobacter phytolaccae KCTC 29190.</title>
        <authorList>
            <person name="Jiang Z."/>
        </authorList>
    </citation>
    <scope>NUCLEOTIDE SEQUENCE</scope>
    <source>
        <strain evidence="6">KCTC 29190</strain>
    </source>
</reference>
<protein>
    <submittedName>
        <fullName evidence="6">TetR/AcrR family transcriptional regulator</fullName>
    </submittedName>
</protein>
<dbReference type="PROSITE" id="PS50977">
    <property type="entry name" value="HTH_TETR_2"/>
    <property type="match status" value="1"/>
</dbReference>
<comment type="caution">
    <text evidence="6">The sequence shown here is derived from an EMBL/GenBank/DDBJ whole genome shotgun (WGS) entry which is preliminary data.</text>
</comment>
<dbReference type="InterPro" id="IPR009057">
    <property type="entry name" value="Homeodomain-like_sf"/>
</dbReference>
<dbReference type="SUPFAM" id="SSF48498">
    <property type="entry name" value="Tetracyclin repressor-like, C-terminal domain"/>
    <property type="match status" value="1"/>
</dbReference>
<accession>A0A9X3N634</accession>
<dbReference type="PANTHER" id="PTHR30055:SF151">
    <property type="entry name" value="TRANSCRIPTIONAL REGULATORY PROTEIN"/>
    <property type="match status" value="1"/>
</dbReference>
<keyword evidence="2 4" id="KW-0238">DNA-binding</keyword>
<evidence type="ECO:0000313" key="6">
    <source>
        <dbReference type="EMBL" id="MDA0180448.1"/>
    </source>
</evidence>
<evidence type="ECO:0000256" key="1">
    <source>
        <dbReference type="ARBA" id="ARBA00023015"/>
    </source>
</evidence>
<evidence type="ECO:0000256" key="4">
    <source>
        <dbReference type="PROSITE-ProRule" id="PRU00335"/>
    </source>
</evidence>
<dbReference type="SUPFAM" id="SSF46689">
    <property type="entry name" value="Homeodomain-like"/>
    <property type="match status" value="1"/>
</dbReference>
<sequence>MARGLNVDLVVEAAVAIADAEGLAAVSMATVAKRCGFTTMSLYRHVASKDELVWRMLDRALGPAPELVFDGWRDGLSQWAHTFMAMLRAHPWGVDIPINGTLPTHAQLSWLNRGLEVLDGTGLEDGEGADLVLLVNGYVFWASRLETSLAAAPPQPLVPPQHDLSEFPYVQRALAAGQFEDDMSPDENFQSGLDRVLDGIGVLIARRGPVG</sequence>
<keyword evidence="7" id="KW-1185">Reference proteome</keyword>
<dbReference type="InterPro" id="IPR050109">
    <property type="entry name" value="HTH-type_TetR-like_transc_reg"/>
</dbReference>
<dbReference type="RefSeq" id="WP_270024758.1">
    <property type="nucleotide sequence ID" value="NZ_JAPDDP010000013.1"/>
</dbReference>
<dbReference type="GO" id="GO:0000976">
    <property type="term" value="F:transcription cis-regulatory region binding"/>
    <property type="evidence" value="ECO:0007669"/>
    <property type="project" value="TreeGrafter"/>
</dbReference>
<gene>
    <name evidence="6" type="ORF">OJ997_09100</name>
</gene>
<dbReference type="Pfam" id="PF02909">
    <property type="entry name" value="TetR_C_1"/>
    <property type="match status" value="1"/>
</dbReference>
<proteinExistence type="predicted"/>
<dbReference type="Proteomes" id="UP001147653">
    <property type="component" value="Unassembled WGS sequence"/>
</dbReference>
<dbReference type="GO" id="GO:0045892">
    <property type="term" value="P:negative regulation of DNA-templated transcription"/>
    <property type="evidence" value="ECO:0007669"/>
    <property type="project" value="InterPro"/>
</dbReference>
<evidence type="ECO:0000313" key="7">
    <source>
        <dbReference type="Proteomes" id="UP001147653"/>
    </source>
</evidence>
<dbReference type="Gene3D" id="1.10.10.60">
    <property type="entry name" value="Homeodomain-like"/>
    <property type="match status" value="1"/>
</dbReference>
<keyword evidence="3" id="KW-0804">Transcription</keyword>
<organism evidence="6 7">
    <name type="scientific">Solirubrobacter phytolaccae</name>
    <dbReference type="NCBI Taxonomy" id="1404360"/>
    <lineage>
        <taxon>Bacteria</taxon>
        <taxon>Bacillati</taxon>
        <taxon>Actinomycetota</taxon>
        <taxon>Thermoleophilia</taxon>
        <taxon>Solirubrobacterales</taxon>
        <taxon>Solirubrobacteraceae</taxon>
        <taxon>Solirubrobacter</taxon>
    </lineage>
</organism>
<dbReference type="InterPro" id="IPR004111">
    <property type="entry name" value="Repressor_TetR_C"/>
</dbReference>
<dbReference type="AlphaFoldDB" id="A0A9X3N634"/>
<dbReference type="InterPro" id="IPR036271">
    <property type="entry name" value="Tet_transcr_reg_TetR-rel_C_sf"/>
</dbReference>
<dbReference type="Pfam" id="PF00440">
    <property type="entry name" value="TetR_N"/>
    <property type="match status" value="1"/>
</dbReference>
<dbReference type="GO" id="GO:0003700">
    <property type="term" value="F:DNA-binding transcription factor activity"/>
    <property type="evidence" value="ECO:0007669"/>
    <property type="project" value="TreeGrafter"/>
</dbReference>
<feature type="domain" description="HTH tetR-type" evidence="5">
    <location>
        <begin position="4"/>
        <end position="64"/>
    </location>
</feature>
<keyword evidence="1" id="KW-0805">Transcription regulation</keyword>
<evidence type="ECO:0000256" key="2">
    <source>
        <dbReference type="ARBA" id="ARBA00023125"/>
    </source>
</evidence>